<dbReference type="InterPro" id="IPR001131">
    <property type="entry name" value="Peptidase_M24B_aminopep-P_CS"/>
</dbReference>
<keyword evidence="6" id="KW-0645">Protease</keyword>
<evidence type="ECO:0000256" key="2">
    <source>
        <dbReference type="ARBA" id="ARBA00022801"/>
    </source>
</evidence>
<evidence type="ECO:0000313" key="7">
    <source>
        <dbReference type="Proteomes" id="UP001519272"/>
    </source>
</evidence>
<keyword evidence="2 6" id="KW-0378">Hydrolase</keyword>
<evidence type="ECO:0000313" key="6">
    <source>
        <dbReference type="EMBL" id="MBP1906613.1"/>
    </source>
</evidence>
<dbReference type="InterPro" id="IPR029149">
    <property type="entry name" value="Creatin/AminoP/Spt16_N"/>
</dbReference>
<dbReference type="SUPFAM" id="SSF53092">
    <property type="entry name" value="Creatinase/prolidase N-terminal domain"/>
    <property type="match status" value="1"/>
</dbReference>
<accession>A0ABS4FWA4</accession>
<dbReference type="InterPro" id="IPR000994">
    <property type="entry name" value="Pept_M24"/>
</dbReference>
<dbReference type="Pfam" id="PF00557">
    <property type="entry name" value="Peptidase_M24"/>
    <property type="match status" value="1"/>
</dbReference>
<evidence type="ECO:0000256" key="1">
    <source>
        <dbReference type="ARBA" id="ARBA00022723"/>
    </source>
</evidence>
<dbReference type="GO" id="GO:0004177">
    <property type="term" value="F:aminopeptidase activity"/>
    <property type="evidence" value="ECO:0007669"/>
    <property type="project" value="UniProtKB-KW"/>
</dbReference>
<sequence length="359" mass="39955">MMANTRVVQLRKLLEKQGLEAVLITGEVNRRYLTGFTGSSGYVLITGHKAYLITDFRYMVQAAHQAVGFEIVEHAANVIDTVKQLLNDNKIDKLAFEQDHVVYATFRTYEEELAPVKLQPVSGLVEELRMFKDDQELALMKQAADLADQTFMHMLTVLKPGVTELEMALEMEIFMRKNGAASSSFDTIVASGERSALPHGVASERVIGNNEFVKMDFGALMMNGYCSDITRTVVMGEPTAKHREIYNIVLEAQLYALDHLRPGMTGREADALCRDIISRYGYGDQFGHSTGHGLGMEVHEAPRLSKLSDTILQPGMVVTVEPGIYIPGFGGVRIEDDVVITETGMRRLTESSKELKMIK</sequence>
<dbReference type="InterPro" id="IPR000587">
    <property type="entry name" value="Creatinase_N"/>
</dbReference>
<name>A0ABS4FWA4_9BACL</name>
<proteinExistence type="inferred from homology"/>
<feature type="domain" description="Peptidase M24" evidence="4">
    <location>
        <begin position="139"/>
        <end position="342"/>
    </location>
</feature>
<evidence type="ECO:0000256" key="3">
    <source>
        <dbReference type="RuleBase" id="RU000590"/>
    </source>
</evidence>
<organism evidence="6 7">
    <name type="scientific">Paenibacillus turicensis</name>
    <dbReference type="NCBI Taxonomy" id="160487"/>
    <lineage>
        <taxon>Bacteria</taxon>
        <taxon>Bacillati</taxon>
        <taxon>Bacillota</taxon>
        <taxon>Bacilli</taxon>
        <taxon>Bacillales</taxon>
        <taxon>Paenibacillaceae</taxon>
        <taxon>Paenibacillus</taxon>
    </lineage>
</organism>
<dbReference type="Gene3D" id="3.40.350.10">
    <property type="entry name" value="Creatinase/prolidase N-terminal domain"/>
    <property type="match status" value="1"/>
</dbReference>
<dbReference type="Proteomes" id="UP001519272">
    <property type="component" value="Unassembled WGS sequence"/>
</dbReference>
<dbReference type="CDD" id="cd01092">
    <property type="entry name" value="APP-like"/>
    <property type="match status" value="1"/>
</dbReference>
<evidence type="ECO:0000259" key="5">
    <source>
        <dbReference type="Pfam" id="PF01321"/>
    </source>
</evidence>
<dbReference type="PANTHER" id="PTHR46112">
    <property type="entry name" value="AMINOPEPTIDASE"/>
    <property type="match status" value="1"/>
</dbReference>
<dbReference type="EMBL" id="JAGGKG010000017">
    <property type="protein sequence ID" value="MBP1906613.1"/>
    <property type="molecule type" value="Genomic_DNA"/>
</dbReference>
<dbReference type="SUPFAM" id="SSF55920">
    <property type="entry name" value="Creatinase/aminopeptidase"/>
    <property type="match status" value="1"/>
</dbReference>
<dbReference type="PROSITE" id="PS00491">
    <property type="entry name" value="PROLINE_PEPTIDASE"/>
    <property type="match status" value="1"/>
</dbReference>
<gene>
    <name evidence="6" type="ORF">J2Z32_003277</name>
</gene>
<dbReference type="InterPro" id="IPR036005">
    <property type="entry name" value="Creatinase/aminopeptidase-like"/>
</dbReference>
<reference evidence="6 7" key="1">
    <citation type="submission" date="2021-03" db="EMBL/GenBank/DDBJ databases">
        <title>Genomic Encyclopedia of Type Strains, Phase IV (KMG-IV): sequencing the most valuable type-strain genomes for metagenomic binning, comparative biology and taxonomic classification.</title>
        <authorList>
            <person name="Goeker M."/>
        </authorList>
    </citation>
    <scope>NUCLEOTIDE SEQUENCE [LARGE SCALE GENOMIC DNA]</scope>
    <source>
        <strain evidence="6 7">DSM 14349</strain>
    </source>
</reference>
<feature type="domain" description="Creatinase N-terminal" evidence="5">
    <location>
        <begin position="6"/>
        <end position="130"/>
    </location>
</feature>
<comment type="similarity">
    <text evidence="3">Belongs to the peptidase M24B family.</text>
</comment>
<keyword evidence="6" id="KW-0031">Aminopeptidase</keyword>
<evidence type="ECO:0000259" key="4">
    <source>
        <dbReference type="Pfam" id="PF00557"/>
    </source>
</evidence>
<dbReference type="PANTHER" id="PTHR46112:SF3">
    <property type="entry name" value="AMINOPEPTIDASE YPDF"/>
    <property type="match status" value="1"/>
</dbReference>
<keyword evidence="1 3" id="KW-0479">Metal-binding</keyword>
<protein>
    <submittedName>
        <fullName evidence="6">Xaa-Pro aminopeptidase</fullName>
        <ecNumber evidence="6">3.4.11.9</ecNumber>
    </submittedName>
</protein>
<dbReference type="EC" id="3.4.11.9" evidence="6"/>
<dbReference type="Pfam" id="PF01321">
    <property type="entry name" value="Creatinase_N"/>
    <property type="match status" value="1"/>
</dbReference>
<keyword evidence="7" id="KW-1185">Reference proteome</keyword>
<dbReference type="Gene3D" id="3.90.230.10">
    <property type="entry name" value="Creatinase/methionine aminopeptidase superfamily"/>
    <property type="match status" value="1"/>
</dbReference>
<comment type="caution">
    <text evidence="6">The sequence shown here is derived from an EMBL/GenBank/DDBJ whole genome shotgun (WGS) entry which is preliminary data.</text>
</comment>
<dbReference type="InterPro" id="IPR050659">
    <property type="entry name" value="Peptidase_M24B"/>
</dbReference>